<dbReference type="OrthoDB" id="5295754at2"/>
<evidence type="ECO:0000256" key="1">
    <source>
        <dbReference type="ARBA" id="ARBA00008563"/>
    </source>
</evidence>
<protein>
    <recommendedName>
        <fullName evidence="4">Large ribosomal subunit protein bL21</fullName>
    </recommendedName>
</protein>
<dbReference type="GO" id="GO:0005737">
    <property type="term" value="C:cytoplasm"/>
    <property type="evidence" value="ECO:0007669"/>
    <property type="project" value="UniProtKB-ARBA"/>
</dbReference>
<dbReference type="GO" id="GO:0003735">
    <property type="term" value="F:structural constituent of ribosome"/>
    <property type="evidence" value="ECO:0007669"/>
    <property type="project" value="InterPro"/>
</dbReference>
<dbReference type="GO" id="GO:0006412">
    <property type="term" value="P:translation"/>
    <property type="evidence" value="ECO:0007669"/>
    <property type="project" value="UniProtKB-UniRule"/>
</dbReference>
<dbReference type="HAMAP" id="MF_01363">
    <property type="entry name" value="Ribosomal_bL21"/>
    <property type="match status" value="1"/>
</dbReference>
<dbReference type="InterPro" id="IPR028909">
    <property type="entry name" value="bL21-like"/>
</dbReference>
<dbReference type="GO" id="GO:0019843">
    <property type="term" value="F:rRNA binding"/>
    <property type="evidence" value="ECO:0007669"/>
    <property type="project" value="UniProtKB-UniRule"/>
</dbReference>
<evidence type="ECO:0000256" key="5">
    <source>
        <dbReference type="RuleBase" id="RU000562"/>
    </source>
</evidence>
<dbReference type="AlphaFoldDB" id="A0A2K9NN33"/>
<comment type="subunit">
    <text evidence="4">Part of the 50S ribosomal subunit. Contacts protein L20.</text>
</comment>
<evidence type="ECO:0000256" key="2">
    <source>
        <dbReference type="ARBA" id="ARBA00022980"/>
    </source>
</evidence>
<dbReference type="SUPFAM" id="SSF141091">
    <property type="entry name" value="L21p-like"/>
    <property type="match status" value="1"/>
</dbReference>
<comment type="similarity">
    <text evidence="1 4 5">Belongs to the bacterial ribosomal protein bL21 family.</text>
</comment>
<keyword evidence="4 5" id="KW-0694">RNA-binding</keyword>
<dbReference type="KEGG" id="bsto:C0V70_02105"/>
<dbReference type="PANTHER" id="PTHR21349:SF0">
    <property type="entry name" value="LARGE RIBOSOMAL SUBUNIT PROTEIN BL21M"/>
    <property type="match status" value="1"/>
</dbReference>
<dbReference type="NCBIfam" id="TIGR00061">
    <property type="entry name" value="L21"/>
    <property type="match status" value="1"/>
</dbReference>
<proteinExistence type="inferred from homology"/>
<organism evidence="6 7">
    <name type="scientific">Bacteriovorax stolpii</name>
    <name type="common">Bdellovibrio stolpii</name>
    <dbReference type="NCBI Taxonomy" id="960"/>
    <lineage>
        <taxon>Bacteria</taxon>
        <taxon>Pseudomonadati</taxon>
        <taxon>Bdellovibrionota</taxon>
        <taxon>Bacteriovoracia</taxon>
        <taxon>Bacteriovoracales</taxon>
        <taxon>Bacteriovoracaceae</taxon>
        <taxon>Bacteriovorax</taxon>
    </lineage>
</organism>
<dbReference type="Pfam" id="PF00829">
    <property type="entry name" value="Ribosomal_L21p"/>
    <property type="match status" value="1"/>
</dbReference>
<evidence type="ECO:0000256" key="4">
    <source>
        <dbReference type="HAMAP-Rule" id="MF_01363"/>
    </source>
</evidence>
<evidence type="ECO:0000256" key="3">
    <source>
        <dbReference type="ARBA" id="ARBA00023274"/>
    </source>
</evidence>
<dbReference type="Proteomes" id="UP000235584">
    <property type="component" value="Chromosome"/>
</dbReference>
<dbReference type="InterPro" id="IPR036164">
    <property type="entry name" value="bL21-like_sf"/>
</dbReference>
<dbReference type="RefSeq" id="WP_102242212.1">
    <property type="nucleotide sequence ID" value="NZ_CP025704.1"/>
</dbReference>
<comment type="function">
    <text evidence="4 5">This protein binds to 23S rRNA in the presence of protein L20.</text>
</comment>
<gene>
    <name evidence="4 6" type="primary">rplU</name>
    <name evidence="6" type="ORF">C0V70_02105</name>
</gene>
<keyword evidence="2 4" id="KW-0689">Ribosomal protein</keyword>
<dbReference type="GO" id="GO:1990904">
    <property type="term" value="C:ribonucleoprotein complex"/>
    <property type="evidence" value="ECO:0007669"/>
    <property type="project" value="UniProtKB-KW"/>
</dbReference>
<dbReference type="InterPro" id="IPR001787">
    <property type="entry name" value="Ribosomal_bL21"/>
</dbReference>
<accession>A0A2K9NN33</accession>
<reference evidence="6 7" key="1">
    <citation type="submission" date="2018-01" db="EMBL/GenBank/DDBJ databases">
        <title>Complete genome sequence of Bacteriovorax stolpii DSM12778.</title>
        <authorList>
            <person name="Tang B."/>
            <person name="Chang J."/>
        </authorList>
    </citation>
    <scope>NUCLEOTIDE SEQUENCE [LARGE SCALE GENOMIC DNA]</scope>
    <source>
        <strain evidence="6 7">DSM 12778</strain>
    </source>
</reference>
<dbReference type="GO" id="GO:0005840">
    <property type="term" value="C:ribosome"/>
    <property type="evidence" value="ECO:0007669"/>
    <property type="project" value="UniProtKB-KW"/>
</dbReference>
<keyword evidence="3 4" id="KW-0687">Ribonucleoprotein</keyword>
<evidence type="ECO:0000313" key="6">
    <source>
        <dbReference type="EMBL" id="AUN96917.1"/>
    </source>
</evidence>
<evidence type="ECO:0000313" key="7">
    <source>
        <dbReference type="Proteomes" id="UP000235584"/>
    </source>
</evidence>
<dbReference type="EMBL" id="CP025704">
    <property type="protein sequence ID" value="AUN96917.1"/>
    <property type="molecule type" value="Genomic_DNA"/>
</dbReference>
<name>A0A2K9NN33_BACTC</name>
<keyword evidence="7" id="KW-1185">Reference proteome</keyword>
<dbReference type="PANTHER" id="PTHR21349">
    <property type="entry name" value="50S RIBOSOMAL PROTEIN L21"/>
    <property type="match status" value="1"/>
</dbReference>
<sequence length="121" mass="13154">MYAVAEIGGHQYKVQAGDLIDVEKLAKDAGSLIELDQVLFIGGDKPLVGAPTIGGAKITAKVIMHDRSRKLIVFKRKPGGYKRKNGHRQHFTALLITEINDGNGNVAKIDKASKNATKYLK</sequence>
<keyword evidence="4 5" id="KW-0699">rRNA-binding</keyword>